<comment type="subcellular location">
    <subcellularLocation>
        <location evidence="1">Cytoplasm</location>
    </subcellularLocation>
</comment>
<reference evidence="9" key="1">
    <citation type="journal article" date="2020" name="Stud. Mycol.">
        <title>101 Dothideomycetes genomes: a test case for predicting lifestyles and emergence of pathogens.</title>
        <authorList>
            <person name="Haridas S."/>
            <person name="Albert R."/>
            <person name="Binder M."/>
            <person name="Bloem J."/>
            <person name="Labutti K."/>
            <person name="Salamov A."/>
            <person name="Andreopoulos B."/>
            <person name="Baker S."/>
            <person name="Barry K."/>
            <person name="Bills G."/>
            <person name="Bluhm B."/>
            <person name="Cannon C."/>
            <person name="Castanera R."/>
            <person name="Culley D."/>
            <person name="Daum C."/>
            <person name="Ezra D."/>
            <person name="Gonzalez J."/>
            <person name="Henrissat B."/>
            <person name="Kuo A."/>
            <person name="Liang C."/>
            <person name="Lipzen A."/>
            <person name="Lutzoni F."/>
            <person name="Magnuson J."/>
            <person name="Mondo S."/>
            <person name="Nolan M."/>
            <person name="Ohm R."/>
            <person name="Pangilinan J."/>
            <person name="Park H.-J."/>
            <person name="Ramirez L."/>
            <person name="Alfaro M."/>
            <person name="Sun H."/>
            <person name="Tritt A."/>
            <person name="Yoshinaga Y."/>
            <person name="Zwiers L.-H."/>
            <person name="Turgeon B."/>
            <person name="Goodwin S."/>
            <person name="Spatafora J."/>
            <person name="Crous P."/>
            <person name="Grigoriev I."/>
        </authorList>
    </citation>
    <scope>NUCLEOTIDE SEQUENCE</scope>
    <source>
        <strain evidence="9">CBS 122681</strain>
    </source>
</reference>
<dbReference type="GO" id="GO:0005737">
    <property type="term" value="C:cytoplasm"/>
    <property type="evidence" value="ECO:0007669"/>
    <property type="project" value="UniProtKB-SubCell"/>
</dbReference>
<sequence length="280" mass="31813">MSIASEAVKTPQQHVPNGVMDTFAQVRQILVRLPFGDMLCEHSTRCHHEDMPDEDVHEADVFALTRPIPTDRKSPIDRKLPARLRSLIPPANFGAVEAHRIYRSAFPAAENHDFLGSLRLKTILTLVHTEISPEYQHFMEEHNIQHFRLPIPPNKGQVNLVSCDMRKALDIVMDRSNHPLLIHCNKGKHRTGCVVGCFRKVQEKESQEVFNEYHAYAGSKARLLDEVFIEGFDINTVLWMARRYQWKPVEEEETSLPSSSVSTASFDSVSPTIGSIDPIL</sequence>
<gene>
    <name evidence="9" type="ORF">K491DRAFT_287274</name>
</gene>
<dbReference type="InterPro" id="IPR020422">
    <property type="entry name" value="TYR_PHOSPHATASE_DUAL_dom"/>
</dbReference>
<dbReference type="AlphaFoldDB" id="A0A6A6TTM7"/>
<evidence type="ECO:0000259" key="8">
    <source>
        <dbReference type="PROSITE" id="PS50054"/>
    </source>
</evidence>
<protein>
    <recommendedName>
        <fullName evidence="2">diphosphoinositol-polyphosphate diphosphatase</fullName>
        <ecNumber evidence="2">3.6.1.52</ecNumber>
    </recommendedName>
</protein>
<dbReference type="GO" id="GO:0052840">
    <property type="term" value="F:inositol diphosphate tetrakisphosphate diphosphatase activity"/>
    <property type="evidence" value="ECO:0007669"/>
    <property type="project" value="TreeGrafter"/>
</dbReference>
<evidence type="ECO:0000256" key="5">
    <source>
        <dbReference type="ARBA" id="ARBA00044949"/>
    </source>
</evidence>
<dbReference type="PANTHER" id="PTHR31126">
    <property type="entry name" value="TYROSINE-PROTEIN PHOSPHATASE"/>
    <property type="match status" value="1"/>
</dbReference>
<accession>A0A6A6TTM7</accession>
<dbReference type="PANTHER" id="PTHR31126:SF48">
    <property type="entry name" value="INOSITOL PHOSPHATASE SIW14"/>
    <property type="match status" value="1"/>
</dbReference>
<dbReference type="InterPro" id="IPR004861">
    <property type="entry name" value="Siw14-like"/>
</dbReference>
<comment type="catalytic activity">
    <reaction evidence="7">
        <text>1,5-bis(diphospho)-1D-myo-inositol 2,3,4,6-tetrakisphosphate + H2O = 1-diphospho-1D-myo-inositol 2,3,4,5,6-pentakisphosphate + phosphate + 2 H(+)</text>
        <dbReference type="Rhea" id="RHEA:79699"/>
        <dbReference type="ChEBI" id="CHEBI:15377"/>
        <dbReference type="ChEBI" id="CHEBI:15378"/>
        <dbReference type="ChEBI" id="CHEBI:43474"/>
        <dbReference type="ChEBI" id="CHEBI:74946"/>
        <dbReference type="ChEBI" id="CHEBI:77983"/>
        <dbReference type="EC" id="3.6.1.52"/>
    </reaction>
    <physiologicalReaction direction="left-to-right" evidence="7">
        <dbReference type="Rhea" id="RHEA:79700"/>
    </physiologicalReaction>
</comment>
<dbReference type="FunFam" id="3.90.190.10:FF:000035">
    <property type="entry name" value="Tyrosine phosphatase, putative"/>
    <property type="match status" value="1"/>
</dbReference>
<evidence type="ECO:0000313" key="9">
    <source>
        <dbReference type="EMBL" id="KAF2662313.1"/>
    </source>
</evidence>
<comment type="similarity">
    <text evidence="5">Belongs to the protein-tyrosine phosphatase family. Atypical dual-specificity phosphatase Siw14-like subfamily.</text>
</comment>
<evidence type="ECO:0000256" key="3">
    <source>
        <dbReference type="ARBA" id="ARBA00022490"/>
    </source>
</evidence>
<keyword evidence="4" id="KW-0378">Hydrolase</keyword>
<dbReference type="PROSITE" id="PS00383">
    <property type="entry name" value="TYR_PHOSPHATASE_1"/>
    <property type="match status" value="1"/>
</dbReference>
<dbReference type="InterPro" id="IPR016130">
    <property type="entry name" value="Tyr_Pase_AS"/>
</dbReference>
<evidence type="ECO:0000256" key="2">
    <source>
        <dbReference type="ARBA" id="ARBA00012527"/>
    </source>
</evidence>
<evidence type="ECO:0000256" key="4">
    <source>
        <dbReference type="ARBA" id="ARBA00022801"/>
    </source>
</evidence>
<dbReference type="EMBL" id="MU004290">
    <property type="protein sequence ID" value="KAF2662313.1"/>
    <property type="molecule type" value="Genomic_DNA"/>
</dbReference>
<evidence type="ECO:0000256" key="1">
    <source>
        <dbReference type="ARBA" id="ARBA00004496"/>
    </source>
</evidence>
<dbReference type="OrthoDB" id="6375174at2759"/>
<organism evidence="9 10">
    <name type="scientific">Lophiostoma macrostomum CBS 122681</name>
    <dbReference type="NCBI Taxonomy" id="1314788"/>
    <lineage>
        <taxon>Eukaryota</taxon>
        <taxon>Fungi</taxon>
        <taxon>Dikarya</taxon>
        <taxon>Ascomycota</taxon>
        <taxon>Pezizomycotina</taxon>
        <taxon>Dothideomycetes</taxon>
        <taxon>Pleosporomycetidae</taxon>
        <taxon>Pleosporales</taxon>
        <taxon>Lophiostomataceae</taxon>
        <taxon>Lophiostoma</taxon>
    </lineage>
</organism>
<dbReference type="InterPro" id="IPR029021">
    <property type="entry name" value="Prot-tyrosine_phosphatase-like"/>
</dbReference>
<evidence type="ECO:0000313" key="10">
    <source>
        <dbReference type="Proteomes" id="UP000799324"/>
    </source>
</evidence>
<dbReference type="Proteomes" id="UP000799324">
    <property type="component" value="Unassembled WGS sequence"/>
</dbReference>
<keyword evidence="10" id="KW-1185">Reference proteome</keyword>
<evidence type="ECO:0000256" key="7">
    <source>
        <dbReference type="ARBA" id="ARBA00047927"/>
    </source>
</evidence>
<name>A0A6A6TTM7_9PLEO</name>
<proteinExistence type="inferred from homology"/>
<evidence type="ECO:0000256" key="6">
    <source>
        <dbReference type="ARBA" id="ARBA00047342"/>
    </source>
</evidence>
<dbReference type="Pfam" id="PF03162">
    <property type="entry name" value="Y_phosphatase2"/>
    <property type="match status" value="1"/>
</dbReference>
<dbReference type="EC" id="3.6.1.52" evidence="2"/>
<dbReference type="PROSITE" id="PS50054">
    <property type="entry name" value="TYR_PHOSPHATASE_DUAL"/>
    <property type="match status" value="1"/>
</dbReference>
<dbReference type="SUPFAM" id="SSF52799">
    <property type="entry name" value="(Phosphotyrosine protein) phosphatases II"/>
    <property type="match status" value="1"/>
</dbReference>
<comment type="catalytic activity">
    <reaction evidence="6">
        <text>5-diphospho-1D-myo-inositol 1,2,3,4,6-pentakisphosphate + H2O = 1D-myo-inositol hexakisphosphate + phosphate + H(+)</text>
        <dbReference type="Rhea" id="RHEA:22384"/>
        <dbReference type="ChEBI" id="CHEBI:15377"/>
        <dbReference type="ChEBI" id="CHEBI:15378"/>
        <dbReference type="ChEBI" id="CHEBI:43474"/>
        <dbReference type="ChEBI" id="CHEBI:58130"/>
        <dbReference type="ChEBI" id="CHEBI:58628"/>
        <dbReference type="EC" id="3.6.1.52"/>
    </reaction>
    <physiologicalReaction direction="left-to-right" evidence="6">
        <dbReference type="Rhea" id="RHEA:22385"/>
    </physiologicalReaction>
</comment>
<dbReference type="GO" id="GO:0016791">
    <property type="term" value="F:phosphatase activity"/>
    <property type="evidence" value="ECO:0007669"/>
    <property type="project" value="TreeGrafter"/>
</dbReference>
<feature type="domain" description="Tyrosine-protein phosphatase" evidence="8">
    <location>
        <begin position="92"/>
        <end position="245"/>
    </location>
</feature>
<keyword evidence="3" id="KW-0963">Cytoplasm</keyword>
<dbReference type="Gene3D" id="3.90.190.10">
    <property type="entry name" value="Protein tyrosine phosphatase superfamily"/>
    <property type="match status" value="1"/>
</dbReference>